<evidence type="ECO:0000256" key="8">
    <source>
        <dbReference type="ARBA" id="ARBA00023320"/>
    </source>
</evidence>
<comment type="subcellular location">
    <subcellularLocation>
        <location evidence="1">Secreted</location>
    </subcellularLocation>
</comment>
<proteinExistence type="inferred from homology"/>
<keyword evidence="4" id="KW-0964">Secreted</keyword>
<dbReference type="Pfam" id="PF08555">
    <property type="entry name" value="FAM32A"/>
    <property type="match status" value="1"/>
</dbReference>
<keyword evidence="5" id="KW-0165">Cleavage on pair of basic residues</keyword>
<evidence type="ECO:0000256" key="7">
    <source>
        <dbReference type="ARBA" id="ARBA00022729"/>
    </source>
</evidence>
<dbReference type="PANTHER" id="PTHR20950:SF1">
    <property type="entry name" value="GALANIN-LIKE PEPTIDE"/>
    <property type="match status" value="1"/>
</dbReference>
<dbReference type="AlphaFoldDB" id="A0A836CW71"/>
<evidence type="ECO:0000256" key="2">
    <source>
        <dbReference type="ARBA" id="ARBA00006871"/>
    </source>
</evidence>
<dbReference type="GO" id="GO:0005576">
    <property type="term" value="C:extracellular region"/>
    <property type="evidence" value="ECO:0007669"/>
    <property type="project" value="UniProtKB-SubCell"/>
</dbReference>
<dbReference type="Proteomes" id="UP000664991">
    <property type="component" value="Chromosome 14"/>
</dbReference>
<dbReference type="InterPro" id="IPR013865">
    <property type="entry name" value="FAM32A"/>
</dbReference>
<dbReference type="Pfam" id="PF01296">
    <property type="entry name" value="Galanin"/>
    <property type="match status" value="1"/>
</dbReference>
<dbReference type="GO" id="GO:0061844">
    <property type="term" value="P:antimicrobial humoral immune response mediated by antimicrobial peptide"/>
    <property type="evidence" value="ECO:0007669"/>
    <property type="project" value="TreeGrafter"/>
</dbReference>
<evidence type="ECO:0000256" key="3">
    <source>
        <dbReference type="ARBA" id="ARBA00016022"/>
    </source>
</evidence>
<evidence type="ECO:0000256" key="9">
    <source>
        <dbReference type="ARBA" id="ARBA00025486"/>
    </source>
</evidence>
<dbReference type="GO" id="GO:0042595">
    <property type="term" value="P:behavioral response to starvation"/>
    <property type="evidence" value="ECO:0007669"/>
    <property type="project" value="TreeGrafter"/>
</dbReference>
<evidence type="ECO:0000256" key="4">
    <source>
        <dbReference type="ARBA" id="ARBA00022525"/>
    </source>
</evidence>
<keyword evidence="6" id="KW-0372">Hormone</keyword>
<accession>A0A836CW71</accession>
<evidence type="ECO:0000259" key="10">
    <source>
        <dbReference type="PROSITE" id="PS00861"/>
    </source>
</evidence>
<gene>
    <name evidence="11" type="ORF">JEQ12_005756</name>
</gene>
<reference evidence="11 12" key="1">
    <citation type="submission" date="2020-12" db="EMBL/GenBank/DDBJ databases">
        <title>De novo assembly of Tibetan sheep genome.</title>
        <authorList>
            <person name="Li X."/>
        </authorList>
    </citation>
    <scope>NUCLEOTIDE SEQUENCE [LARGE SCALE GENOMIC DNA]</scope>
    <source>
        <tissue evidence="11">Heart</tissue>
    </source>
</reference>
<dbReference type="EMBL" id="JAEMGP010000014">
    <property type="protein sequence ID" value="KAG5201222.1"/>
    <property type="molecule type" value="Genomic_DNA"/>
</dbReference>
<evidence type="ECO:0000256" key="6">
    <source>
        <dbReference type="ARBA" id="ARBA00022702"/>
    </source>
</evidence>
<evidence type="ECO:0000313" key="11">
    <source>
        <dbReference type="EMBL" id="KAG5201222.1"/>
    </source>
</evidence>
<keyword evidence="8" id="KW-0527">Neuropeptide</keyword>
<sequence>MTRFQQGYPSCGSLRCDRPVRQARGGQVPETAADQRLESVNKAADELCSRWRLRSVQAVVGEGHAFLSAQPSGPEMPLSVRLLLLAVLLSLAETPASAPVHGGRGGWTLNSAGYLLGPVLSPPPRVDRGRKEKTTLGILDLWRAIDGLPYSQSLRASRSLGETIAKAEIGETTSRIYSRERYCPNFHLRKRTPHFCPFRNPNLKIGSMDAYEQVQKGPLKLKGGPELGMTKRKKKKDRGKAKLLQMMGKIQKNQEEELRHHLDKRTPAQVAFEKVQEKRQMERVLKKASITHKQRVEDFNRHLDTLTEHYDIPKVSWTK</sequence>
<dbReference type="GO" id="GO:0050829">
    <property type="term" value="P:defense response to Gram-negative bacterium"/>
    <property type="evidence" value="ECO:0007669"/>
    <property type="project" value="TreeGrafter"/>
</dbReference>
<dbReference type="PROSITE" id="PS00861">
    <property type="entry name" value="GALANIN"/>
    <property type="match status" value="1"/>
</dbReference>
<dbReference type="GO" id="GO:0005179">
    <property type="term" value="F:hormone activity"/>
    <property type="evidence" value="ECO:0007669"/>
    <property type="project" value="UniProtKB-KW"/>
</dbReference>
<comment type="similarity">
    <text evidence="2">Belongs to the galanin family.</text>
</comment>
<name>A0A836CW71_SHEEP</name>
<dbReference type="InterPro" id="IPR008174">
    <property type="entry name" value="Galanin"/>
</dbReference>
<evidence type="ECO:0000313" key="12">
    <source>
        <dbReference type="Proteomes" id="UP000664991"/>
    </source>
</evidence>
<feature type="domain" description="Galanin" evidence="10">
    <location>
        <begin position="106"/>
        <end position="118"/>
    </location>
</feature>
<comment type="function">
    <text evidence="9">Hypothalamic neuropeptide which binds to the G-protein-coupled galanin receptors (GALR1, GALR2 and GALR3). Involved in a large number of putative physiological functions in CNS homeostatic processes, including the regulation of gonadotropin-releasing hormone secretion.</text>
</comment>
<protein>
    <recommendedName>
        <fullName evidence="3">Galanin-like peptide</fullName>
    </recommendedName>
</protein>
<keyword evidence="7" id="KW-0732">Signal</keyword>
<evidence type="ECO:0000256" key="1">
    <source>
        <dbReference type="ARBA" id="ARBA00004613"/>
    </source>
</evidence>
<dbReference type="PANTHER" id="PTHR20950">
    <property type="entry name" value="GALANIN-RELATED PEPTIDE"/>
    <property type="match status" value="1"/>
</dbReference>
<organism evidence="11 12">
    <name type="scientific">Ovis aries</name>
    <name type="common">Sheep</name>
    <dbReference type="NCBI Taxonomy" id="9940"/>
    <lineage>
        <taxon>Eukaryota</taxon>
        <taxon>Metazoa</taxon>
        <taxon>Chordata</taxon>
        <taxon>Craniata</taxon>
        <taxon>Vertebrata</taxon>
        <taxon>Euteleostomi</taxon>
        <taxon>Mammalia</taxon>
        <taxon>Eutheria</taxon>
        <taxon>Laurasiatheria</taxon>
        <taxon>Artiodactyla</taxon>
        <taxon>Ruminantia</taxon>
        <taxon>Pecora</taxon>
        <taxon>Bovidae</taxon>
        <taxon>Caprinae</taxon>
        <taxon>Ovis</taxon>
    </lineage>
</organism>
<dbReference type="InterPro" id="IPR039244">
    <property type="entry name" value="GALP"/>
</dbReference>
<evidence type="ECO:0000256" key="5">
    <source>
        <dbReference type="ARBA" id="ARBA00022685"/>
    </source>
</evidence>
<comment type="caution">
    <text evidence="11">The sequence shown here is derived from an EMBL/GenBank/DDBJ whole genome shotgun (WGS) entry which is preliminary data.</text>
</comment>
<dbReference type="GO" id="GO:0007218">
    <property type="term" value="P:neuropeptide signaling pathway"/>
    <property type="evidence" value="ECO:0007669"/>
    <property type="project" value="UniProtKB-KW"/>
</dbReference>